<dbReference type="GO" id="GO:0003723">
    <property type="term" value="F:RNA binding"/>
    <property type="evidence" value="ECO:0007669"/>
    <property type="project" value="UniProtKB-KW"/>
</dbReference>
<dbReference type="EMBL" id="CP000473">
    <property type="protein sequence ID" value="ABJ81893.1"/>
    <property type="molecule type" value="Genomic_DNA"/>
</dbReference>
<evidence type="ECO:0000256" key="4">
    <source>
        <dbReference type="ARBA" id="ARBA00023118"/>
    </source>
</evidence>
<feature type="region of interest" description="Disordered" evidence="5">
    <location>
        <begin position="256"/>
        <end position="327"/>
    </location>
</feature>
<keyword evidence="3" id="KW-0694">RNA-binding</keyword>
<sequence length="502" mass="53093">MNPGLVVKLRPAGPWRIGPDSGARNRVDVIYHSDSLYSAVTSAMSRMGMLEDWLTATARTETPAVCFSSCFPFLDEIVFVVPPRTIWPPTSPALMSARVRWKSARFVPLTVVQAILSGEKLNANQWGVDGASGCLVPNGRGGPFRTGVRWNAAVDRLSGASERHATACTEFRPGSGLWTIVGFADDAARDRWQDAVKAAFRLLADTGFGGERSRGWGRAETPEFVEGSLPELIIQERTKPVVKAVGKPVVEAAAVAEPEIAGEPSPVPPVQEPPEEVPPANEPGPEPLPETEPGPEPPAAEEPPGEEPEPDPNPEPSEPPVGEPEEALQDAVLEAEVRAPESIAEITVEPVAEEAAEIDSALPSEAETTAPDDAAEPEPVVEPVAVEEEPEPEAHELAALAAGRPSGPPLQAHWLLSLFTPAAADAVDWGRGSYTVLARGGRIDSPSGSGELKKQIQMVAEGSVLYADGAPRGSAADVAPDGFAHPVFRAGFALSIRLPEVH</sequence>
<feature type="compositionally biased region" description="Pro residues" evidence="5">
    <location>
        <begin position="265"/>
        <end position="301"/>
    </location>
</feature>
<accession>Q02AM3</accession>
<feature type="compositionally biased region" description="Acidic residues" evidence="5">
    <location>
        <begin position="303"/>
        <end position="312"/>
    </location>
</feature>
<reference evidence="7" key="1">
    <citation type="submission" date="2006-10" db="EMBL/GenBank/DDBJ databases">
        <title>Complete sequence of Solibacter usitatus Ellin6076.</title>
        <authorList>
            <consortium name="US DOE Joint Genome Institute"/>
            <person name="Copeland A."/>
            <person name="Lucas S."/>
            <person name="Lapidus A."/>
            <person name="Barry K."/>
            <person name="Detter J.C."/>
            <person name="Glavina del Rio T."/>
            <person name="Hammon N."/>
            <person name="Israni S."/>
            <person name="Dalin E."/>
            <person name="Tice H."/>
            <person name="Pitluck S."/>
            <person name="Thompson L.S."/>
            <person name="Brettin T."/>
            <person name="Bruce D."/>
            <person name="Han C."/>
            <person name="Tapia R."/>
            <person name="Gilna P."/>
            <person name="Schmutz J."/>
            <person name="Larimer F."/>
            <person name="Land M."/>
            <person name="Hauser L."/>
            <person name="Kyrpides N."/>
            <person name="Mikhailova N."/>
            <person name="Janssen P.H."/>
            <person name="Kuske C.R."/>
            <person name="Richardson P."/>
        </authorList>
    </citation>
    <scope>NUCLEOTIDE SEQUENCE</scope>
    <source>
        <strain evidence="7">Ellin6076</strain>
    </source>
</reference>
<dbReference type="InterPro" id="IPR005510">
    <property type="entry name" value="Csm4"/>
</dbReference>
<dbReference type="eggNOG" id="COG1567">
    <property type="taxonomic scope" value="Bacteria"/>
</dbReference>
<gene>
    <name evidence="7" type="ordered locus">Acid_0894</name>
</gene>
<organism evidence="7">
    <name type="scientific">Solibacter usitatus (strain Ellin6076)</name>
    <dbReference type="NCBI Taxonomy" id="234267"/>
    <lineage>
        <taxon>Bacteria</taxon>
        <taxon>Pseudomonadati</taxon>
        <taxon>Acidobacteriota</taxon>
        <taxon>Terriglobia</taxon>
        <taxon>Bryobacterales</taxon>
        <taxon>Solibacteraceae</taxon>
        <taxon>Candidatus Solibacter</taxon>
    </lineage>
</organism>
<dbReference type="GO" id="GO:0051607">
    <property type="term" value="P:defense response to virus"/>
    <property type="evidence" value="ECO:0007669"/>
    <property type="project" value="UniProtKB-KW"/>
</dbReference>
<proteinExistence type="inferred from homology"/>
<dbReference type="Pfam" id="PF17953">
    <property type="entry name" value="Csm4_C"/>
    <property type="match status" value="1"/>
</dbReference>
<evidence type="ECO:0000256" key="3">
    <source>
        <dbReference type="ARBA" id="ARBA00022884"/>
    </source>
</evidence>
<dbReference type="InParanoid" id="Q02AM3"/>
<name>Q02AM3_SOLUE</name>
<keyword evidence="4" id="KW-0051">Antiviral defense</keyword>
<feature type="compositionally biased region" description="Pro residues" evidence="5">
    <location>
        <begin position="313"/>
        <end position="322"/>
    </location>
</feature>
<dbReference type="STRING" id="234267.Acid_0894"/>
<dbReference type="KEGG" id="sus:Acid_0894"/>
<evidence type="ECO:0000256" key="1">
    <source>
        <dbReference type="ARBA" id="ARBA00005772"/>
    </source>
</evidence>
<protein>
    <recommendedName>
        <fullName evidence="2">CRISPR system Cms protein Csm4</fullName>
    </recommendedName>
</protein>
<dbReference type="InterPro" id="IPR040932">
    <property type="entry name" value="Csm4_C"/>
</dbReference>
<dbReference type="AlphaFoldDB" id="Q02AM3"/>
<evidence type="ECO:0000313" key="7">
    <source>
        <dbReference type="EMBL" id="ABJ81893.1"/>
    </source>
</evidence>
<feature type="domain" description="Csm4 C-terminal" evidence="6">
    <location>
        <begin position="412"/>
        <end position="497"/>
    </location>
</feature>
<dbReference type="NCBIfam" id="TIGR01903">
    <property type="entry name" value="cas5_csm4"/>
    <property type="match status" value="1"/>
</dbReference>
<evidence type="ECO:0000256" key="5">
    <source>
        <dbReference type="SAM" id="MobiDB-lite"/>
    </source>
</evidence>
<evidence type="ECO:0000259" key="6">
    <source>
        <dbReference type="Pfam" id="PF17953"/>
    </source>
</evidence>
<evidence type="ECO:0000256" key="2">
    <source>
        <dbReference type="ARBA" id="ARBA00016109"/>
    </source>
</evidence>
<dbReference type="HOGENOM" id="CLU_542782_0_0_0"/>
<comment type="similarity">
    <text evidence="1">Belongs to the CRISPR-associated Csm4 family.</text>
</comment>